<dbReference type="PANTHER" id="PTHR46229">
    <property type="entry name" value="BOLA TRANSCRIPTION REGULATOR"/>
    <property type="match status" value="1"/>
</dbReference>
<dbReference type="SUPFAM" id="SSF82657">
    <property type="entry name" value="BolA-like"/>
    <property type="match status" value="1"/>
</dbReference>
<dbReference type="PATRIC" id="fig|1199245.3.peg.1102"/>
<proteinExistence type="inferred from homology"/>
<dbReference type="HOGENOM" id="CLU_109462_3_1_6"/>
<dbReference type="EMBL" id="CP003546">
    <property type="protein sequence ID" value="AFP85322.1"/>
    <property type="molecule type" value="Genomic_DNA"/>
</dbReference>
<dbReference type="InterPro" id="IPR002634">
    <property type="entry name" value="BolA"/>
</dbReference>
<name>J3TG36_9ENTR</name>
<reference evidence="4 5" key="1">
    <citation type="journal article" date="2012" name="Mol. Biol. Evol.">
        <title>Genome reduction and co-evolution between the primary and secondary bacterial symbionts of psyllids.</title>
        <authorList>
            <person name="Sloan D.B."/>
            <person name="Moran N.A."/>
        </authorList>
    </citation>
    <scope>NUCLEOTIDE SEQUENCE [LARGE SCALE GENOMIC DNA]</scope>
    <source>
        <strain evidence="4">Ceuc_S</strain>
    </source>
</reference>
<evidence type="ECO:0000256" key="1">
    <source>
        <dbReference type="ARBA" id="ARBA00005578"/>
    </source>
</evidence>
<evidence type="ECO:0000313" key="5">
    <source>
        <dbReference type="Proteomes" id="UP000003936"/>
    </source>
</evidence>
<keyword evidence="5" id="KW-1185">Reference proteome</keyword>
<evidence type="ECO:0000256" key="2">
    <source>
        <dbReference type="ARBA" id="ARBA00074073"/>
    </source>
</evidence>
<dbReference type="KEGG" id="sect:A359_09610"/>
<dbReference type="InterPro" id="IPR050961">
    <property type="entry name" value="BolA/IbaG_stress_morph_reg"/>
</dbReference>
<comment type="similarity">
    <text evidence="1 3">Belongs to the BolA/IbaG family.</text>
</comment>
<dbReference type="GO" id="GO:0006351">
    <property type="term" value="P:DNA-templated transcription"/>
    <property type="evidence" value="ECO:0007669"/>
    <property type="project" value="TreeGrafter"/>
</dbReference>
<organism evidence="4 5">
    <name type="scientific">secondary endosymbiont of Ctenarytaina eucalypti</name>
    <dbReference type="NCBI Taxonomy" id="1199245"/>
    <lineage>
        <taxon>Bacteria</taxon>
        <taxon>Pseudomonadati</taxon>
        <taxon>Pseudomonadota</taxon>
        <taxon>Gammaproteobacteria</taxon>
        <taxon>Enterobacterales</taxon>
        <taxon>Enterobacteriaceae</taxon>
        <taxon>aphid secondary symbionts</taxon>
    </lineage>
</organism>
<dbReference type="Proteomes" id="UP000003936">
    <property type="component" value="Chromosome"/>
</dbReference>
<dbReference type="PANTHER" id="PTHR46229:SF2">
    <property type="entry name" value="BOLA-LIKE PROTEIN 1"/>
    <property type="match status" value="1"/>
</dbReference>
<dbReference type="RefSeq" id="WP_014888619.1">
    <property type="nucleotide sequence ID" value="NC_018419.1"/>
</dbReference>
<dbReference type="GO" id="GO:1990229">
    <property type="term" value="C:iron-sulfur cluster assembly complex"/>
    <property type="evidence" value="ECO:0007669"/>
    <property type="project" value="UniProtKB-ARBA"/>
</dbReference>
<dbReference type="GO" id="GO:0005829">
    <property type="term" value="C:cytosol"/>
    <property type="evidence" value="ECO:0007669"/>
    <property type="project" value="TreeGrafter"/>
</dbReference>
<dbReference type="FunFam" id="3.30.300.90:FF:000001">
    <property type="entry name" value="Transcriptional regulator BolA"/>
    <property type="match status" value="1"/>
</dbReference>
<dbReference type="Pfam" id="PF01722">
    <property type="entry name" value="BolA"/>
    <property type="match status" value="1"/>
</dbReference>
<sequence>MSMREKIEKKIRSKFAPFYLEVLDESDSHNVPVGAESHFKVVVVSDQFNTETALSRHRKIYGVLADELTGALHGLALHAYTLMEWEELKAQAPVSPTCHSDVLTTLNCIDK</sequence>
<dbReference type="STRING" id="1199245.A359_09610"/>
<dbReference type="OrthoDB" id="9801469at2"/>
<dbReference type="NCBIfam" id="NF008638">
    <property type="entry name" value="PRK11628.1"/>
    <property type="match status" value="1"/>
</dbReference>
<dbReference type="PIRSF" id="PIRSF003113">
    <property type="entry name" value="BolA"/>
    <property type="match status" value="1"/>
</dbReference>
<dbReference type="AlphaFoldDB" id="J3TG36"/>
<gene>
    <name evidence="4" type="ORF">A359_09610</name>
</gene>
<protein>
    <recommendedName>
        <fullName evidence="2">DNA-binding transcriptional regulator BolA</fullName>
    </recommendedName>
</protein>
<dbReference type="Gene3D" id="3.30.300.90">
    <property type="entry name" value="BolA-like"/>
    <property type="match status" value="1"/>
</dbReference>
<accession>J3TG36</accession>
<evidence type="ECO:0000313" key="4">
    <source>
        <dbReference type="EMBL" id="AFP85322.1"/>
    </source>
</evidence>
<dbReference type="InterPro" id="IPR036065">
    <property type="entry name" value="BolA-like_sf"/>
</dbReference>
<evidence type="ECO:0000256" key="3">
    <source>
        <dbReference type="RuleBase" id="RU003860"/>
    </source>
</evidence>